<name>A0ACB7YRR8_9ERIC</name>
<protein>
    <submittedName>
        <fullName evidence="1">Uncharacterized protein</fullName>
    </submittedName>
</protein>
<dbReference type="Proteomes" id="UP000828048">
    <property type="component" value="Chromosome 11"/>
</dbReference>
<evidence type="ECO:0000313" key="2">
    <source>
        <dbReference type="Proteomes" id="UP000828048"/>
    </source>
</evidence>
<keyword evidence="2" id="KW-1185">Reference proteome</keyword>
<evidence type="ECO:0000313" key="1">
    <source>
        <dbReference type="EMBL" id="KAH7856142.1"/>
    </source>
</evidence>
<gene>
    <name evidence="1" type="ORF">Vadar_033219</name>
</gene>
<sequence length="424" mass="48463">MIFKYIQTLDIRHCDSLRYVFPPTLTKSIPQLRELKVWRCKMMSIIVAEENGLGESWVDEVEFPRLERLELRDLPNLTRFCHSTHPLKLPLLSKMVISKCPSMDAFSLGHVSAPNLSLPGISWNGDVNNAIQLLQKEQKKEEEEERRNREEERRNWEDRWRMWEEKRRIMVEEERRMEADVDEDKEDGDDKSKSWKVGTTQCRLVAMPERIDGPHKVAQLLYTNSGNGVLALGCNGSMRLWKWGSSKHDSSGKWQPASGLAMTNDVTGAKLEEAVPCIAVSKNDRYVISACGGMISVFDMCRFKVVAKSMPPPPASTFLAFFPQDSNLIAIGMEDSTIRIYDVRLLKVKSTLKGHQKRITGFAFSTILKLLVSSGADAQHPSTIVAWKNSLFCHYVALSNQEFALKRKDLNFNLASWVFLFPDY</sequence>
<accession>A0ACB7YRR8</accession>
<proteinExistence type="predicted"/>
<organism evidence="1 2">
    <name type="scientific">Vaccinium darrowii</name>
    <dbReference type="NCBI Taxonomy" id="229202"/>
    <lineage>
        <taxon>Eukaryota</taxon>
        <taxon>Viridiplantae</taxon>
        <taxon>Streptophyta</taxon>
        <taxon>Embryophyta</taxon>
        <taxon>Tracheophyta</taxon>
        <taxon>Spermatophyta</taxon>
        <taxon>Magnoliopsida</taxon>
        <taxon>eudicotyledons</taxon>
        <taxon>Gunneridae</taxon>
        <taxon>Pentapetalae</taxon>
        <taxon>asterids</taxon>
        <taxon>Ericales</taxon>
        <taxon>Ericaceae</taxon>
        <taxon>Vaccinioideae</taxon>
        <taxon>Vaccinieae</taxon>
        <taxon>Vaccinium</taxon>
    </lineage>
</organism>
<comment type="caution">
    <text evidence="1">The sequence shown here is derived from an EMBL/GenBank/DDBJ whole genome shotgun (WGS) entry which is preliminary data.</text>
</comment>
<dbReference type="EMBL" id="CM037161">
    <property type="protein sequence ID" value="KAH7856142.1"/>
    <property type="molecule type" value="Genomic_DNA"/>
</dbReference>
<reference evidence="1 2" key="1">
    <citation type="journal article" date="2021" name="Hortic Res">
        <title>High-quality reference genome and annotation aids understanding of berry development for evergreen blueberry (Vaccinium darrowii).</title>
        <authorList>
            <person name="Yu J."/>
            <person name="Hulse-Kemp A.M."/>
            <person name="Babiker E."/>
            <person name="Staton M."/>
        </authorList>
    </citation>
    <scope>NUCLEOTIDE SEQUENCE [LARGE SCALE GENOMIC DNA]</scope>
    <source>
        <strain evidence="2">cv. NJ 8807/NJ 8810</strain>
        <tissue evidence="1">Young leaf</tissue>
    </source>
</reference>